<sequence length="135" mass="14455">MTPCPGAYQSISGDPDPERTHLDSCCCCLLRFPPGTSPTLSTPKTLRPEDLAGSLAFSFPPRPPTMSPLPSSLLSSKGPSYTSIACFLSPFLWQITSSTSVVFQTNVLIIGILALNSFLVKTQVLKFVNPGPVRP</sequence>
<comment type="caution">
    <text evidence="2">The sequence shown here is derived from an EMBL/GenBank/DDBJ whole genome shotgun (WGS) entry which is preliminary data.</text>
</comment>
<evidence type="ECO:0000313" key="3">
    <source>
        <dbReference type="Proteomes" id="UP000550707"/>
    </source>
</evidence>
<keyword evidence="1" id="KW-1133">Transmembrane helix</keyword>
<proteinExistence type="predicted"/>
<keyword evidence="1" id="KW-0472">Membrane</keyword>
<dbReference type="Proteomes" id="UP000550707">
    <property type="component" value="Unassembled WGS sequence"/>
</dbReference>
<accession>A0A7J8IA63</accession>
<gene>
    <name evidence="2" type="ORF">HJG59_010656</name>
</gene>
<keyword evidence="3" id="KW-1185">Reference proteome</keyword>
<dbReference type="InParanoid" id="A0A7J8IA63"/>
<protein>
    <submittedName>
        <fullName evidence="2">Uncharacterized protein</fullName>
    </submittedName>
</protein>
<feature type="transmembrane region" description="Helical" evidence="1">
    <location>
        <begin position="101"/>
        <end position="120"/>
    </location>
</feature>
<dbReference type="EMBL" id="JACASF010000004">
    <property type="protein sequence ID" value="KAF6480862.1"/>
    <property type="molecule type" value="Genomic_DNA"/>
</dbReference>
<dbReference type="AlphaFoldDB" id="A0A7J8IA63"/>
<keyword evidence="1" id="KW-0812">Transmembrane</keyword>
<name>A0A7J8IA63_MOLMO</name>
<evidence type="ECO:0000313" key="2">
    <source>
        <dbReference type="EMBL" id="KAF6480862.1"/>
    </source>
</evidence>
<organism evidence="2 3">
    <name type="scientific">Molossus molossus</name>
    <name type="common">Pallas' mastiff bat</name>
    <name type="synonym">Vespertilio molossus</name>
    <dbReference type="NCBI Taxonomy" id="27622"/>
    <lineage>
        <taxon>Eukaryota</taxon>
        <taxon>Metazoa</taxon>
        <taxon>Chordata</taxon>
        <taxon>Craniata</taxon>
        <taxon>Vertebrata</taxon>
        <taxon>Euteleostomi</taxon>
        <taxon>Mammalia</taxon>
        <taxon>Eutheria</taxon>
        <taxon>Laurasiatheria</taxon>
        <taxon>Chiroptera</taxon>
        <taxon>Yangochiroptera</taxon>
        <taxon>Molossidae</taxon>
        <taxon>Molossus</taxon>
    </lineage>
</organism>
<reference evidence="2 3" key="1">
    <citation type="journal article" date="2020" name="Nature">
        <title>Six reference-quality genomes reveal evolution of bat adaptations.</title>
        <authorList>
            <person name="Jebb D."/>
            <person name="Huang Z."/>
            <person name="Pippel M."/>
            <person name="Hughes G.M."/>
            <person name="Lavrichenko K."/>
            <person name="Devanna P."/>
            <person name="Winkler S."/>
            <person name="Jermiin L.S."/>
            <person name="Skirmuntt E.C."/>
            <person name="Katzourakis A."/>
            <person name="Burkitt-Gray L."/>
            <person name="Ray D.A."/>
            <person name="Sullivan K.A.M."/>
            <person name="Roscito J.G."/>
            <person name="Kirilenko B.M."/>
            <person name="Davalos L.M."/>
            <person name="Corthals A.P."/>
            <person name="Power M.L."/>
            <person name="Jones G."/>
            <person name="Ransome R.D."/>
            <person name="Dechmann D.K.N."/>
            <person name="Locatelli A.G."/>
            <person name="Puechmaille S.J."/>
            <person name="Fedrigo O."/>
            <person name="Jarvis E.D."/>
            <person name="Hiller M."/>
            <person name="Vernes S.C."/>
            <person name="Myers E.W."/>
            <person name="Teeling E.C."/>
        </authorList>
    </citation>
    <scope>NUCLEOTIDE SEQUENCE [LARGE SCALE GENOMIC DNA]</scope>
    <source>
        <strain evidence="2">MMolMol1</strain>
        <tissue evidence="2">Muscle</tissue>
    </source>
</reference>
<evidence type="ECO:0000256" key="1">
    <source>
        <dbReference type="SAM" id="Phobius"/>
    </source>
</evidence>